<proteinExistence type="inferred from homology"/>
<evidence type="ECO:0000313" key="17">
    <source>
        <dbReference type="EMBL" id="KAG1362211.1"/>
    </source>
</evidence>
<evidence type="ECO:0000256" key="10">
    <source>
        <dbReference type="ARBA" id="ARBA00023136"/>
    </source>
</evidence>
<feature type="domain" description="Gnk2-homologous" evidence="16">
    <location>
        <begin position="138"/>
        <end position="237"/>
    </location>
</feature>
<keyword evidence="4" id="KW-0945">Host-virus interaction</keyword>
<dbReference type="PANTHER" id="PTHR32080">
    <property type="entry name" value="ANTIFUNGAL PROTEIN GINKBILOBIN-2-LIKE"/>
    <property type="match status" value="1"/>
</dbReference>
<evidence type="ECO:0000256" key="2">
    <source>
        <dbReference type="ARBA" id="ARBA00022448"/>
    </source>
</evidence>
<evidence type="ECO:0000259" key="16">
    <source>
        <dbReference type="PROSITE" id="PS51473"/>
    </source>
</evidence>
<evidence type="ECO:0000256" key="13">
    <source>
        <dbReference type="ARBA" id="ARBA00038393"/>
    </source>
</evidence>
<name>A0A8K0IL53_COCNU</name>
<feature type="transmembrane region" description="Helical" evidence="14">
    <location>
        <begin position="250"/>
        <end position="269"/>
    </location>
</feature>
<comment type="subcellular location">
    <subcellularLocation>
        <location evidence="12">Cell junction</location>
        <location evidence="12">Plasmodesma</location>
    </subcellularLocation>
    <subcellularLocation>
        <location evidence="1">Cell membrane</location>
        <topology evidence="1">Single-pass type I membrane protein</topology>
    </subcellularLocation>
</comment>
<evidence type="ECO:0000256" key="15">
    <source>
        <dbReference type="SAM" id="SignalP"/>
    </source>
</evidence>
<evidence type="ECO:0000256" key="1">
    <source>
        <dbReference type="ARBA" id="ARBA00004251"/>
    </source>
</evidence>
<evidence type="ECO:0000256" key="7">
    <source>
        <dbReference type="ARBA" id="ARBA00022737"/>
    </source>
</evidence>
<keyword evidence="11" id="KW-1015">Disulfide bond</keyword>
<evidence type="ECO:0000256" key="14">
    <source>
        <dbReference type="SAM" id="Phobius"/>
    </source>
</evidence>
<dbReference type="PROSITE" id="PS51473">
    <property type="entry name" value="GNK2"/>
    <property type="match status" value="2"/>
</dbReference>
<feature type="chain" id="PRO_5035478265" evidence="15">
    <location>
        <begin position="30"/>
        <end position="273"/>
    </location>
</feature>
<keyword evidence="18" id="KW-1185">Reference proteome</keyword>
<evidence type="ECO:0000256" key="3">
    <source>
        <dbReference type="ARBA" id="ARBA00022475"/>
    </source>
</evidence>
<dbReference type="Gene3D" id="3.30.430.20">
    <property type="entry name" value="Gnk2 domain, C-X8-C-X2-C motif"/>
    <property type="match status" value="2"/>
</dbReference>
<keyword evidence="2" id="KW-0813">Transport</keyword>
<keyword evidence="9 14" id="KW-1133">Transmembrane helix</keyword>
<comment type="caution">
    <text evidence="17">The sequence shown here is derived from an EMBL/GenBank/DDBJ whole genome shotgun (WGS) entry which is preliminary data.</text>
</comment>
<dbReference type="OrthoDB" id="1097929at2759"/>
<gene>
    <name evidence="17" type="ORF">COCNU_10G004300</name>
</gene>
<feature type="signal peptide" evidence="15">
    <location>
        <begin position="1"/>
        <end position="29"/>
    </location>
</feature>
<accession>A0A8K0IL53</accession>
<comment type="similarity">
    <text evidence="13">Belongs to the cysteine-rich repeat secretory protein family. Plasmodesmata-located proteins (PDLD) subfamily.</text>
</comment>
<dbReference type="PANTHER" id="PTHR32080:SF2">
    <property type="entry name" value="PLASMODESMATA-LOCATED PROTEIN 8"/>
    <property type="match status" value="1"/>
</dbReference>
<dbReference type="Pfam" id="PF01657">
    <property type="entry name" value="Stress-antifung"/>
    <property type="match status" value="2"/>
</dbReference>
<evidence type="ECO:0000256" key="4">
    <source>
        <dbReference type="ARBA" id="ARBA00022581"/>
    </source>
</evidence>
<dbReference type="Proteomes" id="UP000797356">
    <property type="component" value="Chromosome 10"/>
</dbReference>
<evidence type="ECO:0000256" key="12">
    <source>
        <dbReference type="ARBA" id="ARBA00024184"/>
    </source>
</evidence>
<reference evidence="17" key="2">
    <citation type="submission" date="2019-07" db="EMBL/GenBank/DDBJ databases">
        <authorList>
            <person name="Yang Y."/>
            <person name="Bocs S."/>
            <person name="Baudouin L."/>
        </authorList>
    </citation>
    <scope>NUCLEOTIDE SEQUENCE</scope>
    <source>
        <tissue evidence="17">Spear leaf of Hainan Tall coconut</tissue>
    </source>
</reference>
<keyword evidence="8" id="KW-0965">Cell junction</keyword>
<organism evidence="17 18">
    <name type="scientific">Cocos nucifera</name>
    <name type="common">Coconut palm</name>
    <dbReference type="NCBI Taxonomy" id="13894"/>
    <lineage>
        <taxon>Eukaryota</taxon>
        <taxon>Viridiplantae</taxon>
        <taxon>Streptophyta</taxon>
        <taxon>Embryophyta</taxon>
        <taxon>Tracheophyta</taxon>
        <taxon>Spermatophyta</taxon>
        <taxon>Magnoliopsida</taxon>
        <taxon>Liliopsida</taxon>
        <taxon>Arecaceae</taxon>
        <taxon>Arecoideae</taxon>
        <taxon>Cocoseae</taxon>
        <taxon>Attaleinae</taxon>
        <taxon>Cocos</taxon>
    </lineage>
</organism>
<evidence type="ECO:0000313" key="18">
    <source>
        <dbReference type="Proteomes" id="UP000797356"/>
    </source>
</evidence>
<keyword evidence="6 15" id="KW-0732">Signal</keyword>
<evidence type="ECO:0000256" key="9">
    <source>
        <dbReference type="ARBA" id="ARBA00022989"/>
    </source>
</evidence>
<dbReference type="GO" id="GO:0005886">
    <property type="term" value="C:plasma membrane"/>
    <property type="evidence" value="ECO:0007669"/>
    <property type="project" value="UniProtKB-SubCell"/>
</dbReference>
<evidence type="ECO:0000256" key="6">
    <source>
        <dbReference type="ARBA" id="ARBA00022729"/>
    </source>
</evidence>
<keyword evidence="10 14" id="KW-0472">Membrane</keyword>
<keyword evidence="7" id="KW-0677">Repeat</keyword>
<evidence type="ECO:0000256" key="5">
    <source>
        <dbReference type="ARBA" id="ARBA00022692"/>
    </source>
</evidence>
<feature type="domain" description="Gnk2-homologous" evidence="16">
    <location>
        <begin position="30"/>
        <end position="137"/>
    </location>
</feature>
<evidence type="ECO:0000256" key="8">
    <source>
        <dbReference type="ARBA" id="ARBA00022949"/>
    </source>
</evidence>
<keyword evidence="5 14" id="KW-0812">Transmembrane</keyword>
<reference evidence="17" key="1">
    <citation type="journal article" date="2017" name="Gigascience">
        <title>The genome draft of coconut (Cocos nucifera).</title>
        <authorList>
            <person name="Xiao Y."/>
            <person name="Xu P."/>
            <person name="Fan H."/>
            <person name="Baudouin L."/>
            <person name="Xia W."/>
            <person name="Bocs S."/>
            <person name="Xu J."/>
            <person name="Li Q."/>
            <person name="Guo A."/>
            <person name="Zhou L."/>
            <person name="Li J."/>
            <person name="Wu Y."/>
            <person name="Ma Z."/>
            <person name="Armero A."/>
            <person name="Issali A.E."/>
            <person name="Liu N."/>
            <person name="Peng M."/>
            <person name="Yang Y."/>
        </authorList>
    </citation>
    <scope>NUCLEOTIDE SEQUENCE</scope>
    <source>
        <tissue evidence="17">Spear leaf of Hainan Tall coconut</tissue>
    </source>
</reference>
<dbReference type="InterPro" id="IPR002902">
    <property type="entry name" value="GNK2"/>
</dbReference>
<protein>
    <submittedName>
        <fullName evidence="17">Plasmodesmata-located protein 8</fullName>
    </submittedName>
</protein>
<dbReference type="GO" id="GO:0009506">
    <property type="term" value="C:plasmodesma"/>
    <property type="evidence" value="ECO:0007669"/>
    <property type="project" value="UniProtKB-SubCell"/>
</dbReference>
<dbReference type="CDD" id="cd23509">
    <property type="entry name" value="Gnk2-like"/>
    <property type="match status" value="2"/>
</dbReference>
<dbReference type="EMBL" id="CM017881">
    <property type="protein sequence ID" value="KAG1362211.1"/>
    <property type="molecule type" value="Genomic_DNA"/>
</dbReference>
<keyword evidence="3" id="KW-1003">Cell membrane</keyword>
<dbReference type="AlphaFoldDB" id="A0A8K0IL53"/>
<dbReference type="InterPro" id="IPR051378">
    <property type="entry name" value="Cell2Cell_Antifungal"/>
</dbReference>
<dbReference type="InterPro" id="IPR038408">
    <property type="entry name" value="GNK2_sf"/>
</dbReference>
<dbReference type="FunFam" id="3.30.430.20:FF:000001">
    <property type="entry name" value="cysteine-rich repeat secretory protein 3"/>
    <property type="match status" value="1"/>
</dbReference>
<dbReference type="FunFam" id="3.30.430.20:FF:000011">
    <property type="entry name" value="Cysteine-rich repeat secretory protein 15"/>
    <property type="match status" value="1"/>
</dbReference>
<evidence type="ECO:0000256" key="11">
    <source>
        <dbReference type="ARBA" id="ARBA00023157"/>
    </source>
</evidence>
<sequence length="273" mass="28914">MSLKKLCSPFNSFLFCFLAFLYPIHQAKAASFIYAGCSPSKFQPSSPYQNNLISLLTSIAAGASEATYNSFAVGNDSASGGGAAVYGLYQCRNDLSAGDCSACVQSAVGQLNVVCPDSYAASLQLDGCFVRYSNENFLGRPDTSLVYRKCSASASKDAEFFRRRDDVLADLQNGVGFRVSSSGTVQGYAQCIGDLSSADCTACLAQAVGQLKNSCGSAMAADVYLGQCYAKYWASGYYFRSATGYSEDDIGRTIAIIVGIFAGVVLFVASHRS</sequence>